<dbReference type="PANTHER" id="PTHR28096">
    <property type="entry name" value="PROTEIN FAF1"/>
    <property type="match status" value="1"/>
</dbReference>
<feature type="compositionally biased region" description="Acidic residues" evidence="1">
    <location>
        <begin position="32"/>
        <end position="42"/>
    </location>
</feature>
<gene>
    <name evidence="2" type="ORF">FN846DRAFT_775219</name>
</gene>
<dbReference type="FunCoup" id="A0A5J5F2Z0">
    <property type="interactions" value="189"/>
</dbReference>
<dbReference type="InParanoid" id="A0A5J5F2Z0"/>
<feature type="region of interest" description="Disordered" evidence="1">
    <location>
        <begin position="175"/>
        <end position="205"/>
    </location>
</feature>
<reference evidence="2 3" key="1">
    <citation type="submission" date="2019-09" db="EMBL/GenBank/DDBJ databases">
        <title>Draft genome of the ectomycorrhizal ascomycete Sphaerosporella brunnea.</title>
        <authorList>
            <consortium name="DOE Joint Genome Institute"/>
            <person name="Benucci G.M."/>
            <person name="Marozzi G."/>
            <person name="Antonielli L."/>
            <person name="Sanchez S."/>
            <person name="Marco P."/>
            <person name="Wang X."/>
            <person name="Falini L.B."/>
            <person name="Barry K."/>
            <person name="Haridas S."/>
            <person name="Lipzen A."/>
            <person name="Labutti K."/>
            <person name="Grigoriev I.V."/>
            <person name="Murat C."/>
            <person name="Martin F."/>
            <person name="Albertini E."/>
            <person name="Donnini D."/>
            <person name="Bonito G."/>
        </authorList>
    </citation>
    <scope>NUCLEOTIDE SEQUENCE [LARGE SCALE GENOMIC DNA]</scope>
    <source>
        <strain evidence="2 3">Sb_GMNB300</strain>
    </source>
</reference>
<dbReference type="GO" id="GO:0000462">
    <property type="term" value="P:maturation of SSU-rRNA from tricistronic rRNA transcript (SSU-rRNA, 5.8S rRNA, LSU-rRNA)"/>
    <property type="evidence" value="ECO:0007669"/>
    <property type="project" value="TreeGrafter"/>
</dbReference>
<proteinExistence type="predicted"/>
<name>A0A5J5F2Z0_9PEZI</name>
<comment type="caution">
    <text evidence="2">The sequence shown here is derived from an EMBL/GenBank/DDBJ whole genome shotgun (WGS) entry which is preliminary data.</text>
</comment>
<dbReference type="GO" id="GO:0005730">
    <property type="term" value="C:nucleolus"/>
    <property type="evidence" value="ECO:0007669"/>
    <property type="project" value="TreeGrafter"/>
</dbReference>
<dbReference type="InterPro" id="IPR053030">
    <property type="entry name" value="Ribosomal_biogenesis_FAF1-like"/>
</dbReference>
<dbReference type="Proteomes" id="UP000326924">
    <property type="component" value="Unassembled WGS sequence"/>
</dbReference>
<evidence type="ECO:0000256" key="1">
    <source>
        <dbReference type="SAM" id="MobiDB-lite"/>
    </source>
</evidence>
<sequence>MDAMEIFRRYFESQFEAIEESPAPPITKSPEIIDDGDREDGFDGFSSGSDISADEEEEEEEEQAVEIVHHDSTKKAPRPLMSKQEVRAFMSSKPPPSGEPTPSATKNSKSRSKDADSGDEKDEDEALNLKNDLALQRLLRESHLLGAGSSTLEATGAARLKALNLRIEALGGKREVEKQNTPMHIRKGIEEKKSMREKKRRREAKEAGIVLEKEVKERKIRKRVKGMGVVGEPGVGRWKNGGLVLSKRDVASITGGGEKRSGGGKGRKGGKRR</sequence>
<dbReference type="EMBL" id="VXIS01000046">
    <property type="protein sequence ID" value="KAA8910460.1"/>
    <property type="molecule type" value="Genomic_DNA"/>
</dbReference>
<dbReference type="InterPro" id="IPR027973">
    <property type="entry name" value="FSAF1-like"/>
</dbReference>
<dbReference type="OrthoDB" id="5556956at2759"/>
<evidence type="ECO:0000313" key="2">
    <source>
        <dbReference type="EMBL" id="KAA8910460.1"/>
    </source>
</evidence>
<protein>
    <submittedName>
        <fullName evidence="2">Uncharacterized protein</fullName>
    </submittedName>
</protein>
<evidence type="ECO:0000313" key="3">
    <source>
        <dbReference type="Proteomes" id="UP000326924"/>
    </source>
</evidence>
<keyword evidence="3" id="KW-1185">Reference proteome</keyword>
<feature type="region of interest" description="Disordered" evidence="1">
    <location>
        <begin position="16"/>
        <end position="128"/>
    </location>
</feature>
<dbReference type="PANTHER" id="PTHR28096:SF1">
    <property type="entry name" value="PROTEIN FAF1"/>
    <property type="match status" value="1"/>
</dbReference>
<feature type="region of interest" description="Disordered" evidence="1">
    <location>
        <begin position="249"/>
        <end position="273"/>
    </location>
</feature>
<feature type="compositionally biased region" description="Acidic residues" evidence="1">
    <location>
        <begin position="52"/>
        <end position="64"/>
    </location>
</feature>
<accession>A0A5J5F2Z0</accession>
<organism evidence="2 3">
    <name type="scientific">Sphaerosporella brunnea</name>
    <dbReference type="NCBI Taxonomy" id="1250544"/>
    <lineage>
        <taxon>Eukaryota</taxon>
        <taxon>Fungi</taxon>
        <taxon>Dikarya</taxon>
        <taxon>Ascomycota</taxon>
        <taxon>Pezizomycotina</taxon>
        <taxon>Pezizomycetes</taxon>
        <taxon>Pezizales</taxon>
        <taxon>Pyronemataceae</taxon>
        <taxon>Sphaerosporella</taxon>
    </lineage>
</organism>
<dbReference type="Pfam" id="PF15375">
    <property type="entry name" value="FSAF1"/>
    <property type="match status" value="1"/>
</dbReference>
<dbReference type="AlphaFoldDB" id="A0A5J5F2Z0"/>